<sequence length="448" mass="49046">MFLPINLKYLTIIVFSVLLFGCSSGQIETNQNVYSVQDTAYVNGHFFDPKNGFENKVIVVRDGTVFTKTETLPDDFPGKKIDLQGKWGIPGLIDMHTHSFGNFIPYSKNDAPGTQAVSERVLKAGVTGFVDLFGDEQSLIDVRTKQRNGEFLGADIYASLTCFTAPKGHCSEYGIATRTVTSVADAVREMTELAAQEPDVIKIVYQPSDDQPSISKEVFAQLVKTSKQFGIKSIVHIKTWQDIRDAIEVGASAVTHVPRGEIPKDIPALMAKAGVVMIPTLTIHTDFVNFLFDPTVLDAPLTKELVPDALISAYRHADLIAKYKDKQAKFRERNAVTFSSVNAMINAGVRVLVGTDSGNWNTIQGYSVHREMKLLVDAGMSPHQAIASATTYSANFLGIKSGFNEGDKANFVILNASPSKDIMNTQSISHVIKNGNIVVQNSFNDDKS</sequence>
<dbReference type="InterPro" id="IPR006680">
    <property type="entry name" value="Amidohydro-rel"/>
</dbReference>
<dbReference type="PANTHER" id="PTHR43135:SF3">
    <property type="entry name" value="ALPHA-D-RIBOSE 1-METHYLPHOSPHONATE 5-TRIPHOSPHATE DIPHOSPHATASE"/>
    <property type="match status" value="1"/>
</dbReference>
<dbReference type="Gene3D" id="2.30.40.10">
    <property type="entry name" value="Urease, subunit C, domain 1"/>
    <property type="match status" value="1"/>
</dbReference>
<evidence type="ECO:0000313" key="2">
    <source>
        <dbReference type="EMBL" id="MDK2596909.1"/>
    </source>
</evidence>
<dbReference type="SUPFAM" id="SSF51556">
    <property type="entry name" value="Metallo-dependent hydrolases"/>
    <property type="match status" value="1"/>
</dbReference>
<dbReference type="Proteomes" id="UP001231915">
    <property type="component" value="Unassembled WGS sequence"/>
</dbReference>
<protein>
    <submittedName>
        <fullName evidence="2">Amidohydrolase family protein</fullName>
    </submittedName>
</protein>
<dbReference type="Pfam" id="PF01979">
    <property type="entry name" value="Amidohydro_1"/>
    <property type="match status" value="1"/>
</dbReference>
<gene>
    <name evidence="2" type="ORF">QNM18_17800</name>
</gene>
<feature type="domain" description="Amidohydrolase-related" evidence="1">
    <location>
        <begin position="89"/>
        <end position="438"/>
    </location>
</feature>
<dbReference type="InterPro" id="IPR011059">
    <property type="entry name" value="Metal-dep_hydrolase_composite"/>
</dbReference>
<organism evidence="2 3">
    <name type="scientific">Pseudoalteromonas obscura</name>
    <dbReference type="NCBI Taxonomy" id="3048491"/>
    <lineage>
        <taxon>Bacteria</taxon>
        <taxon>Pseudomonadati</taxon>
        <taxon>Pseudomonadota</taxon>
        <taxon>Gammaproteobacteria</taxon>
        <taxon>Alteromonadales</taxon>
        <taxon>Pseudoalteromonadaceae</taxon>
        <taxon>Pseudoalteromonas</taxon>
    </lineage>
</organism>
<dbReference type="RefSeq" id="WP_284138016.1">
    <property type="nucleotide sequence ID" value="NZ_JASJUT010000008.1"/>
</dbReference>
<dbReference type="InterPro" id="IPR051781">
    <property type="entry name" value="Metallo-dep_Hydrolase"/>
</dbReference>
<dbReference type="SUPFAM" id="SSF51338">
    <property type="entry name" value="Composite domain of metallo-dependent hydrolases"/>
    <property type="match status" value="1"/>
</dbReference>
<dbReference type="EMBL" id="JASJUT010000008">
    <property type="protein sequence ID" value="MDK2596909.1"/>
    <property type="molecule type" value="Genomic_DNA"/>
</dbReference>
<comment type="caution">
    <text evidence="2">The sequence shown here is derived from an EMBL/GenBank/DDBJ whole genome shotgun (WGS) entry which is preliminary data.</text>
</comment>
<proteinExistence type="predicted"/>
<evidence type="ECO:0000259" key="1">
    <source>
        <dbReference type="Pfam" id="PF01979"/>
    </source>
</evidence>
<name>A0ABT7EPD3_9GAMM</name>
<dbReference type="Gene3D" id="3.30.110.90">
    <property type="entry name" value="Amidohydrolase"/>
    <property type="match status" value="1"/>
</dbReference>
<dbReference type="PANTHER" id="PTHR43135">
    <property type="entry name" value="ALPHA-D-RIBOSE 1-METHYLPHOSPHONATE 5-TRIPHOSPHATE DIPHOSPHATASE"/>
    <property type="match status" value="1"/>
</dbReference>
<accession>A0ABT7EPD3</accession>
<evidence type="ECO:0000313" key="3">
    <source>
        <dbReference type="Proteomes" id="UP001231915"/>
    </source>
</evidence>
<dbReference type="Gene3D" id="3.40.50.10910">
    <property type="entry name" value="Amidohydrolase"/>
    <property type="match status" value="1"/>
</dbReference>
<reference evidence="2 3" key="1">
    <citation type="submission" date="2023-05" db="EMBL/GenBank/DDBJ databases">
        <title>Pseudoalteromonas ardens sp. nov., Pseudoalteromonas obscura sp. nov., and Pseudoalteromonas umbrosa sp. nov., isolated from the coral Montipora capitata.</title>
        <authorList>
            <person name="Thomas E.M."/>
            <person name="Smith E.M."/>
            <person name="Papke E."/>
            <person name="Shlafstein M.D."/>
            <person name="Oline D.K."/>
            <person name="Videau P."/>
            <person name="Saw J.H."/>
            <person name="Strangman W.K."/>
            <person name="Ushijima B."/>
        </authorList>
    </citation>
    <scope>NUCLEOTIDE SEQUENCE [LARGE SCALE GENOMIC DNA]</scope>
    <source>
        <strain evidence="2 3">P94</strain>
    </source>
</reference>
<dbReference type="InterPro" id="IPR032466">
    <property type="entry name" value="Metal_Hydrolase"/>
</dbReference>
<dbReference type="Gene3D" id="1.20.58.520">
    <property type="entry name" value="Amidohydrolase"/>
    <property type="match status" value="1"/>
</dbReference>
<keyword evidence="3" id="KW-1185">Reference proteome</keyword>